<evidence type="ECO:0000313" key="1">
    <source>
        <dbReference type="EMBL" id="VBB45153.1"/>
    </source>
</evidence>
<gene>
    <name evidence="1" type="ORF">TRIP_B350226</name>
</gene>
<dbReference type="AlphaFoldDB" id="A0A653AB10"/>
<reference evidence="1" key="1">
    <citation type="submission" date="2018-07" db="EMBL/GenBank/DDBJ databases">
        <authorList>
            <consortium name="Genoscope - CEA"/>
            <person name="William W."/>
        </authorList>
    </citation>
    <scope>NUCLEOTIDE SEQUENCE</scope>
    <source>
        <strain evidence="1">IK1</strain>
    </source>
</reference>
<proteinExistence type="predicted"/>
<name>A0A653AB10_UNCDX</name>
<protein>
    <submittedName>
        <fullName evidence="1">Uncharacterized protein</fullName>
    </submittedName>
</protein>
<dbReference type="EMBL" id="UPXX01000029">
    <property type="protein sequence ID" value="VBB45153.1"/>
    <property type="molecule type" value="Genomic_DNA"/>
</dbReference>
<accession>A0A653AB10</accession>
<sequence length="191" mass="21348">MQNILDLRESALALKADERMIAFAGFSLSSGRLPAPKQGILKISASCRENGSGYLTLTFLVDTEGDPADRNTVKDLFGQLSEQAVSARLNGLIDLFVKVPLDFMAPLEDWYVEEVNLYFKVLEGRERFLVERHLLPALESILSCAFAVVEWWASDDAPPAGRKGKEERHGMEGAHTFRDLFRRLFAGGDRD</sequence>
<organism evidence="1">
    <name type="scientific">Uncultured Desulfatiglans sp</name>
    <dbReference type="NCBI Taxonomy" id="1748965"/>
    <lineage>
        <taxon>Bacteria</taxon>
        <taxon>Pseudomonadati</taxon>
        <taxon>Thermodesulfobacteriota</taxon>
        <taxon>Desulfobacteria</taxon>
        <taxon>Desulfatiglandales</taxon>
        <taxon>Desulfatiglandaceae</taxon>
        <taxon>Desulfatiglans</taxon>
        <taxon>environmental samples</taxon>
    </lineage>
</organism>